<protein>
    <submittedName>
        <fullName evidence="1">Uncharacterized protein</fullName>
    </submittedName>
</protein>
<evidence type="ECO:0000313" key="2">
    <source>
        <dbReference type="Proteomes" id="UP000438429"/>
    </source>
</evidence>
<dbReference type="EMBL" id="VEVO01000011">
    <property type="protein sequence ID" value="KAF0034625.1"/>
    <property type="molecule type" value="Genomic_DNA"/>
</dbReference>
<reference evidence="1 2" key="1">
    <citation type="submission" date="2019-06" db="EMBL/GenBank/DDBJ databases">
        <title>Draft genomes of female and male turbot (Scophthalmus maximus).</title>
        <authorList>
            <person name="Xu H."/>
            <person name="Xu X.-W."/>
            <person name="Shao C."/>
            <person name="Chen S."/>
        </authorList>
    </citation>
    <scope>NUCLEOTIDE SEQUENCE [LARGE SCALE GENOMIC DNA]</scope>
    <source>
        <strain evidence="1">Ysfricsl-2016a</strain>
        <tissue evidence="1">Blood</tissue>
    </source>
</reference>
<accession>A0A6A4SPY4</accession>
<dbReference type="AlphaFoldDB" id="A0A6A4SPY4"/>
<sequence>MKNCDMVANDDTFIKRQNAQSDFHGQQRWTGRLLKPLVQLQESTCAHALSPERRGKPTLGRDLYAVIQSPAHAIFNKPSRRGNIKLPSFLLIWLRSIFSDTINLKTPEPPRSVAEPAANNFLIASPCSSGAVRRFCDEPSTAAISPPEVGMDLLRSAEWEHARHVTQTHADFYDGTLSTDIPNQQSYIQG</sequence>
<comment type="caution">
    <text evidence="1">The sequence shown here is derived from an EMBL/GenBank/DDBJ whole genome shotgun (WGS) entry which is preliminary data.</text>
</comment>
<name>A0A6A4SPY4_SCOMX</name>
<dbReference type="Proteomes" id="UP000438429">
    <property type="component" value="Unassembled WGS sequence"/>
</dbReference>
<organism evidence="1 2">
    <name type="scientific">Scophthalmus maximus</name>
    <name type="common">Turbot</name>
    <name type="synonym">Psetta maxima</name>
    <dbReference type="NCBI Taxonomy" id="52904"/>
    <lineage>
        <taxon>Eukaryota</taxon>
        <taxon>Metazoa</taxon>
        <taxon>Chordata</taxon>
        <taxon>Craniata</taxon>
        <taxon>Vertebrata</taxon>
        <taxon>Euteleostomi</taxon>
        <taxon>Actinopterygii</taxon>
        <taxon>Neopterygii</taxon>
        <taxon>Teleostei</taxon>
        <taxon>Neoteleostei</taxon>
        <taxon>Acanthomorphata</taxon>
        <taxon>Carangaria</taxon>
        <taxon>Pleuronectiformes</taxon>
        <taxon>Pleuronectoidei</taxon>
        <taxon>Scophthalmidae</taxon>
        <taxon>Scophthalmus</taxon>
    </lineage>
</organism>
<evidence type="ECO:0000313" key="1">
    <source>
        <dbReference type="EMBL" id="KAF0034625.1"/>
    </source>
</evidence>
<proteinExistence type="predicted"/>
<gene>
    <name evidence="1" type="ORF">F2P81_012383</name>
</gene>